<accession>A0ABW0LAM2</accession>
<dbReference type="PANTHER" id="PTHR38463:SF1">
    <property type="entry name" value="STRESS RESPONSE PROTEIN YSNF"/>
    <property type="match status" value="1"/>
</dbReference>
<dbReference type="Proteomes" id="UP001596050">
    <property type="component" value="Unassembled WGS sequence"/>
</dbReference>
<dbReference type="InterPro" id="IPR019060">
    <property type="entry name" value="DUF2382"/>
</dbReference>
<dbReference type="RefSeq" id="WP_379786433.1">
    <property type="nucleotide sequence ID" value="NZ_JBHSMU010000019.1"/>
</dbReference>
<evidence type="ECO:0000313" key="3">
    <source>
        <dbReference type="EMBL" id="MFC5462948.1"/>
    </source>
</evidence>
<evidence type="ECO:0000256" key="1">
    <source>
        <dbReference type="SAM" id="MobiDB-lite"/>
    </source>
</evidence>
<evidence type="ECO:0000313" key="4">
    <source>
        <dbReference type="Proteomes" id="UP001596050"/>
    </source>
</evidence>
<comment type="caution">
    <text evidence="3">The sequence shown here is derived from an EMBL/GenBank/DDBJ whole genome shotgun (WGS) entry which is preliminary data.</text>
</comment>
<evidence type="ECO:0000259" key="2">
    <source>
        <dbReference type="Pfam" id="PF09557"/>
    </source>
</evidence>
<reference evidence="4" key="1">
    <citation type="journal article" date="2019" name="Int. J. Syst. Evol. Microbiol.">
        <title>The Global Catalogue of Microorganisms (GCM) 10K type strain sequencing project: providing services to taxonomists for standard genome sequencing and annotation.</title>
        <authorList>
            <consortium name="The Broad Institute Genomics Platform"/>
            <consortium name="The Broad Institute Genome Sequencing Center for Infectious Disease"/>
            <person name="Wu L."/>
            <person name="Ma J."/>
        </authorList>
    </citation>
    <scope>NUCLEOTIDE SEQUENCE [LARGE SCALE GENOMIC DNA]</scope>
    <source>
        <strain evidence="4">KACC 12649</strain>
    </source>
</reference>
<dbReference type="Pfam" id="PF09557">
    <property type="entry name" value="DUF2382"/>
    <property type="match status" value="1"/>
</dbReference>
<dbReference type="PANTHER" id="PTHR38463">
    <property type="entry name" value="STRESS RESPONSE PROTEIN YSNF"/>
    <property type="match status" value="1"/>
</dbReference>
<protein>
    <submittedName>
        <fullName evidence="3">YsnF/AvaK domain-containing protein</fullName>
    </submittedName>
</protein>
<feature type="compositionally biased region" description="Polar residues" evidence="1">
    <location>
        <begin position="169"/>
        <end position="185"/>
    </location>
</feature>
<dbReference type="EMBL" id="JBHSMU010000019">
    <property type="protein sequence ID" value="MFC5462948.1"/>
    <property type="molecule type" value="Genomic_DNA"/>
</dbReference>
<feature type="region of interest" description="Disordered" evidence="1">
    <location>
        <begin position="130"/>
        <end position="251"/>
    </location>
</feature>
<dbReference type="InterPro" id="IPR052967">
    <property type="entry name" value="Stress_Response_Assoc"/>
</dbReference>
<feature type="compositionally biased region" description="Low complexity" evidence="1">
    <location>
        <begin position="49"/>
        <end position="59"/>
    </location>
</feature>
<feature type="domain" description="DUF2382" evidence="2">
    <location>
        <begin position="252"/>
        <end position="362"/>
    </location>
</feature>
<keyword evidence="4" id="KW-1185">Reference proteome</keyword>
<feature type="compositionally biased region" description="Low complexity" evidence="1">
    <location>
        <begin position="212"/>
        <end position="242"/>
    </location>
</feature>
<organism evidence="3 4">
    <name type="scientific">Massilia niabensis</name>
    <dbReference type="NCBI Taxonomy" id="544910"/>
    <lineage>
        <taxon>Bacteria</taxon>
        <taxon>Pseudomonadati</taxon>
        <taxon>Pseudomonadota</taxon>
        <taxon>Betaproteobacteria</taxon>
        <taxon>Burkholderiales</taxon>
        <taxon>Oxalobacteraceae</taxon>
        <taxon>Telluria group</taxon>
        <taxon>Massilia</taxon>
    </lineage>
</organism>
<feature type="compositionally biased region" description="Gly residues" evidence="1">
    <location>
        <begin position="135"/>
        <end position="153"/>
    </location>
</feature>
<name>A0ABW0LAM2_9BURK</name>
<sequence>MQHTLIAVFDNHADAMSAKNELLSSGFSSSDVRLSHGDETAPGGSMAGSTTTTTTSTTSDSEPGIGASIKNFFSDIFGSDDDAYSNKYSTAVQHGNHVLTVNTDSEPEVERAADIVERFGPIDIDEQSAKWGETSGMGGMSSGAMMGGAGSMSGGQSMSLQSDADRLPLNQQSLNDPNPMGTTYQEPMGSRDQLSVGSYGAGTGSSLQQNQTGSSLTGSSLEGSAASTSRTDSLTGSSLTGSQQRDTGTQAIPVVQEQLKVGKREVQRGGVRVYSRVVETPVNESIGLREEHVNVERRPVNEPISGADATAFKEQSIEMRETSEEAVVQKSARVVEEVMINKEVTQREQQIHDTVRHTEVEVEQLAGGANSNMMGDDDYYRNHFTSTYGSTGGSYETYQPAYSYGTQMRQSEMYRNRPWDEVETDLRSDWETRNAGKTGSTWENMKDAVRHGWNKMTK</sequence>
<proteinExistence type="predicted"/>
<feature type="region of interest" description="Disordered" evidence="1">
    <location>
        <begin position="28"/>
        <end position="65"/>
    </location>
</feature>
<gene>
    <name evidence="3" type="ORF">ACFPN5_24340</name>
</gene>